<keyword evidence="8" id="KW-1015">Disulfide bond</keyword>
<evidence type="ECO:0000313" key="14">
    <source>
        <dbReference type="Proteomes" id="UP001497472"/>
    </source>
</evidence>
<feature type="domain" description="Fibronectin type-III" evidence="12">
    <location>
        <begin position="551"/>
        <end position="643"/>
    </location>
</feature>
<dbReference type="InterPro" id="IPR056754">
    <property type="entry name" value="DSCAM/DSCAML_C"/>
</dbReference>
<dbReference type="InterPro" id="IPR003599">
    <property type="entry name" value="Ig_sub"/>
</dbReference>
<feature type="domain" description="Ig-like" evidence="11">
    <location>
        <begin position="258"/>
        <end position="347"/>
    </location>
</feature>
<evidence type="ECO:0000259" key="12">
    <source>
        <dbReference type="PROSITE" id="PS50853"/>
    </source>
</evidence>
<evidence type="ECO:0000259" key="11">
    <source>
        <dbReference type="PROSITE" id="PS50835"/>
    </source>
</evidence>
<dbReference type="FunFam" id="2.60.40.10:FF:000104">
    <property type="entry name" value="Down syndrome cell adhesion molecule b"/>
    <property type="match status" value="1"/>
</dbReference>
<evidence type="ECO:0000256" key="9">
    <source>
        <dbReference type="ARBA" id="ARBA00023319"/>
    </source>
</evidence>
<dbReference type="FunFam" id="2.60.40.10:FF:000028">
    <property type="entry name" value="Neuronal cell adhesion molecule"/>
    <property type="match status" value="1"/>
</dbReference>
<dbReference type="CDD" id="cd00063">
    <property type="entry name" value="FN3"/>
    <property type="match status" value="6"/>
</dbReference>
<feature type="domain" description="Ig-like" evidence="11">
    <location>
        <begin position="136"/>
        <end position="253"/>
    </location>
</feature>
<evidence type="ECO:0000256" key="10">
    <source>
        <dbReference type="SAM" id="Phobius"/>
    </source>
</evidence>
<dbReference type="Proteomes" id="UP001497472">
    <property type="component" value="Unassembled WGS sequence"/>
</dbReference>
<keyword evidence="6 10" id="KW-1133">Transmembrane helix</keyword>
<dbReference type="FunFam" id="2.60.40.10:FF:000333">
    <property type="entry name" value="Down syndrome cell adhesion molecule"/>
    <property type="match status" value="1"/>
</dbReference>
<feature type="transmembrane region" description="Helical" evidence="10">
    <location>
        <begin position="1265"/>
        <end position="1287"/>
    </location>
</feature>
<dbReference type="InterPro" id="IPR036116">
    <property type="entry name" value="FN3_sf"/>
</dbReference>
<dbReference type="InterPro" id="IPR013151">
    <property type="entry name" value="Immunoglobulin_dom"/>
</dbReference>
<keyword evidence="2 10" id="KW-0812">Transmembrane</keyword>
<dbReference type="GO" id="GO:0030154">
    <property type="term" value="P:cell differentiation"/>
    <property type="evidence" value="ECO:0007669"/>
    <property type="project" value="UniProtKB-ARBA"/>
</dbReference>
<dbReference type="SUPFAM" id="SSF48726">
    <property type="entry name" value="Immunoglobulin"/>
    <property type="match status" value="5"/>
</dbReference>
<evidence type="ECO:0008006" key="15">
    <source>
        <dbReference type="Google" id="ProtNLM"/>
    </source>
</evidence>
<dbReference type="SUPFAM" id="SSF49265">
    <property type="entry name" value="Fibronectin type III"/>
    <property type="match status" value="3"/>
</dbReference>
<gene>
    <name evidence="13" type="ORF">LNINA_LOCUS7086</name>
</gene>
<feature type="domain" description="Ig-like" evidence="11">
    <location>
        <begin position="937"/>
        <end position="1028"/>
    </location>
</feature>
<keyword evidence="4" id="KW-0677">Repeat</keyword>
<evidence type="ECO:0000256" key="6">
    <source>
        <dbReference type="ARBA" id="ARBA00022989"/>
    </source>
</evidence>
<dbReference type="GO" id="GO:0098609">
    <property type="term" value="P:cell-cell adhesion"/>
    <property type="evidence" value="ECO:0007669"/>
    <property type="project" value="TreeGrafter"/>
</dbReference>
<evidence type="ECO:0000313" key="13">
    <source>
        <dbReference type="EMBL" id="CAK1547626.1"/>
    </source>
</evidence>
<dbReference type="InterPro" id="IPR036179">
    <property type="entry name" value="Ig-like_dom_sf"/>
</dbReference>
<keyword evidence="9" id="KW-0393">Immunoglobulin domain</keyword>
<dbReference type="PANTHER" id="PTHR44170:SF56">
    <property type="entry name" value="FIBRONECTIN TYPE-III DOMAIN-CONTAINING PROTEIN"/>
    <property type="match status" value="1"/>
</dbReference>
<keyword evidence="7 10" id="KW-0472">Membrane</keyword>
<dbReference type="SMART" id="SM00408">
    <property type="entry name" value="IGc2"/>
    <property type="match status" value="6"/>
</dbReference>
<dbReference type="InterPro" id="IPR013098">
    <property type="entry name" value="Ig_I-set"/>
</dbReference>
<dbReference type="InterPro" id="IPR013783">
    <property type="entry name" value="Ig-like_fold"/>
</dbReference>
<evidence type="ECO:0000256" key="7">
    <source>
        <dbReference type="ARBA" id="ARBA00023136"/>
    </source>
</evidence>
<evidence type="ECO:0000256" key="8">
    <source>
        <dbReference type="ARBA" id="ARBA00023157"/>
    </source>
</evidence>
<keyword evidence="14" id="KW-1185">Reference proteome</keyword>
<proteinExistence type="predicted"/>
<feature type="domain" description="Ig-like" evidence="11">
    <location>
        <begin position="35"/>
        <end position="132"/>
    </location>
</feature>
<feature type="domain" description="Fibronectin type-III" evidence="12">
    <location>
        <begin position="648"/>
        <end position="749"/>
    </location>
</feature>
<keyword evidence="5" id="KW-0130">Cell adhesion</keyword>
<feature type="domain" description="Fibronectin type-III" evidence="12">
    <location>
        <begin position="846"/>
        <end position="941"/>
    </location>
</feature>
<feature type="domain" description="Ig-like" evidence="11">
    <location>
        <begin position="450"/>
        <end position="544"/>
    </location>
</feature>
<dbReference type="InterPro" id="IPR003598">
    <property type="entry name" value="Ig_sub2"/>
</dbReference>
<comment type="caution">
    <text evidence="13">The sequence shown here is derived from an EMBL/GenBank/DDBJ whole genome shotgun (WGS) entry which is preliminary data.</text>
</comment>
<feature type="domain" description="Fibronectin type-III" evidence="12">
    <location>
        <begin position="1032"/>
        <end position="1143"/>
    </location>
</feature>
<dbReference type="InterPro" id="IPR007110">
    <property type="entry name" value="Ig-like_dom"/>
</dbReference>
<evidence type="ECO:0000256" key="4">
    <source>
        <dbReference type="ARBA" id="ARBA00022737"/>
    </source>
</evidence>
<evidence type="ECO:0000256" key="5">
    <source>
        <dbReference type="ARBA" id="ARBA00022889"/>
    </source>
</evidence>
<keyword evidence="3" id="KW-0732">Signal</keyword>
<dbReference type="SMART" id="SM00409">
    <property type="entry name" value="IG"/>
    <property type="match status" value="6"/>
</dbReference>
<dbReference type="PROSITE" id="PS50853">
    <property type="entry name" value="FN3"/>
    <property type="match status" value="5"/>
</dbReference>
<dbReference type="GO" id="GO:0016020">
    <property type="term" value="C:membrane"/>
    <property type="evidence" value="ECO:0007669"/>
    <property type="project" value="UniProtKB-SubCell"/>
</dbReference>
<protein>
    <recommendedName>
        <fullName evidence="15">Down syndrome cell adhesion molecule-like protein Dscam2</fullName>
    </recommendedName>
</protein>
<evidence type="ECO:0000256" key="2">
    <source>
        <dbReference type="ARBA" id="ARBA00022692"/>
    </source>
</evidence>
<dbReference type="SMART" id="SM00060">
    <property type="entry name" value="FN3"/>
    <property type="match status" value="6"/>
</dbReference>
<name>A0AAV1JHV6_9NEOP</name>
<evidence type="ECO:0000256" key="1">
    <source>
        <dbReference type="ARBA" id="ARBA00004167"/>
    </source>
</evidence>
<dbReference type="InterPro" id="IPR003961">
    <property type="entry name" value="FN3_dom"/>
</dbReference>
<dbReference type="PROSITE" id="PS50835">
    <property type="entry name" value="IG_LIKE"/>
    <property type="match status" value="6"/>
</dbReference>
<dbReference type="EMBL" id="CAVLEF010000009">
    <property type="protein sequence ID" value="CAK1547626.1"/>
    <property type="molecule type" value="Genomic_DNA"/>
</dbReference>
<feature type="domain" description="Fibronectin type-III" evidence="12">
    <location>
        <begin position="754"/>
        <end position="842"/>
    </location>
</feature>
<dbReference type="PANTHER" id="PTHR44170">
    <property type="entry name" value="PROTEIN SIDEKICK"/>
    <property type="match status" value="1"/>
</dbReference>
<dbReference type="GO" id="GO:0009653">
    <property type="term" value="P:anatomical structure morphogenesis"/>
    <property type="evidence" value="ECO:0007669"/>
    <property type="project" value="UniProtKB-ARBA"/>
</dbReference>
<dbReference type="Pfam" id="PF07679">
    <property type="entry name" value="I-set"/>
    <property type="match status" value="2"/>
</dbReference>
<organism evidence="13 14">
    <name type="scientific">Leptosia nina</name>
    <dbReference type="NCBI Taxonomy" id="320188"/>
    <lineage>
        <taxon>Eukaryota</taxon>
        <taxon>Metazoa</taxon>
        <taxon>Ecdysozoa</taxon>
        <taxon>Arthropoda</taxon>
        <taxon>Hexapoda</taxon>
        <taxon>Insecta</taxon>
        <taxon>Pterygota</taxon>
        <taxon>Neoptera</taxon>
        <taxon>Endopterygota</taxon>
        <taxon>Lepidoptera</taxon>
        <taxon>Glossata</taxon>
        <taxon>Ditrysia</taxon>
        <taxon>Papilionoidea</taxon>
        <taxon>Pieridae</taxon>
        <taxon>Pierinae</taxon>
        <taxon>Leptosia</taxon>
    </lineage>
</organism>
<dbReference type="Pfam" id="PF25059">
    <property type="entry name" value="FN3_DSCAM-DSCAML_C"/>
    <property type="match status" value="1"/>
</dbReference>
<dbReference type="Pfam" id="PF13927">
    <property type="entry name" value="Ig_3"/>
    <property type="match status" value="3"/>
</dbReference>
<evidence type="ECO:0000256" key="3">
    <source>
        <dbReference type="ARBA" id="ARBA00022729"/>
    </source>
</evidence>
<comment type="subcellular location">
    <subcellularLocation>
        <location evidence="1">Membrane</location>
        <topology evidence="1">Single-pass membrane protein</topology>
    </subcellularLocation>
</comment>
<sequence length="1417" mass="156498">MKSQMAESLKGTILALNFPGQNDNIKQRQKRFSDSRVVINQHFTERTLTPGGDVSLQCAAIADRPPQFTWQRDGLIISSSTDSRYALGQIMRPDGTVLAQLNISRLRVEDGGLYSCTAKESDQIAVHENRLDVYGPPYIRALPPIKVQSGESLNLRCPYYGYPISKIDWEYKGKTITSNNLFPNRYKRSQRRKTHINGNRRNTMHLKRKPRSAANIHGVLTIPEVSKANNGAKYTCTVTSPSGEMARRDFDIKVIEAPILDDLLLGNNLQEGQVANIYCNVRTGDLPIHFEWLKDGKRIPNNLKVVERSSELFSALVIKSVALEHCGTYTCVATNHVATVNKSTELYIKVSPKWLLEPANSSVVLGKRGSVSCSATGYPMPQVHWMKKDAILGTWQPVLELAGGGILSLTNGTLVIDEVSLSDEGLYSCNIENGVGTPLSKTIWITVNKPVHFVTSSPNVTSRAGLPLSMQCIARGDEPIQIAWTLNGNNIDFRNHRLKHSEVKSSSAVTSSININFAETRDAGVYTCKASNPYGMATYNLYIHILEPPTPPSELRIESVTSRSAIISWRGSSAQYTLQHAPANAKWDAADIINITSKENEIRQVFKLQNLRPATSYSVRVATVNQVALSHFTEPVHFNTEEEAPSSAPQQVRVSQTEEPGELFLTWSPPDKETHNGHITGYHIKAVPQNIGVDDAEMRTLKVSQQSGKQETTVRGLLKNTRYAVSIAAYNSAGSGPFSVPVFQETKAGAPESAPSSVECTAVSPTSLRLGWQPLLKTAELLGYTVLYATDESAWHNTSAVHTELYLQNLMKYTNYTIKVAGFSSYGVGPFSYPIICATLEDVPGPPADIKVLVLSPTSLLVSWKSPDKPNGEILYYTVYAKPIGLSGGVTSSQRIDASRSTAEVKDLSVSRTYEVWVCATTRAGEGRPSKRLSQMPTQRVVAGISSLGGTISVGAGSSLLLRCECVGSPAARTVWYHNHNIITHHPRFTRNHDDSLLINNIDQSLSGNYTCLAKNLYGSDSVEYTVIVLPLPEPPVLRATPYKDSILIEWEQPNYSANRTLGQKISYSLTWKEANGPWQESWSPDELPDLSDKLPNKSVQKYLLTGLKCGTKYSIRITASSKVGTSQPAYMETSTLGGVPIPPASNEWLWSNSSHMYIQLAGWEEGGCDMRTWDIEYRTLGSRVWTKARNTLMYSDTSWDLPMYQGSYRSSSFAISDLSPGTWYQVRVTATNEAGSVSSIYNFATKNLDGSEVGPLSDVLDLNMLVIIFSSILLVVCLVCCVYILLMRQRSGTFIEYRDSITIDNKSESGNMADATHGNLAAKENALNAQNRIYSTPIPVRNNSKHELYEISPYAQFAVGFRTFGHVENQDIPNGHRKHRFDSETSFQMCSESEDSDTISKNTLKSIPRSKCSKGL</sequence>
<dbReference type="Pfam" id="PF00041">
    <property type="entry name" value="fn3"/>
    <property type="match status" value="5"/>
</dbReference>
<accession>A0AAV1JHV6</accession>
<dbReference type="Pfam" id="PF00047">
    <property type="entry name" value="ig"/>
    <property type="match status" value="1"/>
</dbReference>
<dbReference type="Gene3D" id="2.60.40.10">
    <property type="entry name" value="Immunoglobulins"/>
    <property type="match status" value="12"/>
</dbReference>
<reference evidence="13 14" key="1">
    <citation type="submission" date="2023-11" db="EMBL/GenBank/DDBJ databases">
        <authorList>
            <person name="Okamura Y."/>
        </authorList>
    </citation>
    <scope>NUCLEOTIDE SEQUENCE [LARGE SCALE GENOMIC DNA]</scope>
</reference>
<feature type="domain" description="Ig-like" evidence="11">
    <location>
        <begin position="352"/>
        <end position="446"/>
    </location>
</feature>